<dbReference type="EMBL" id="JAUEIE010000002">
    <property type="protein sequence ID" value="MDN0021953.1"/>
    <property type="molecule type" value="Genomic_DNA"/>
</dbReference>
<comment type="caution">
    <text evidence="2">The sequence shown here is derived from an EMBL/GenBank/DDBJ whole genome shotgun (WGS) entry which is preliminary data.</text>
</comment>
<evidence type="ECO:0000313" key="2">
    <source>
        <dbReference type="EMBL" id="MDN0024654.1"/>
    </source>
</evidence>
<dbReference type="EMBL" id="JAUEIF010000002">
    <property type="protein sequence ID" value="MDN0024654.1"/>
    <property type="molecule type" value="Genomic_DNA"/>
</dbReference>
<proteinExistence type="predicted"/>
<evidence type="ECO:0000313" key="1">
    <source>
        <dbReference type="EMBL" id="MDN0021953.1"/>
    </source>
</evidence>
<gene>
    <name evidence="1" type="ORF">QVN81_02775</name>
    <name evidence="2" type="ORF">QVN84_03825</name>
</gene>
<name>A0AAW7JFN1_9BACT</name>
<evidence type="ECO:0000313" key="4">
    <source>
        <dbReference type="Proteomes" id="UP001168478"/>
    </source>
</evidence>
<sequence>MCQLPIFINRLFNCLKILPGMEDIYRAILTNDHDSAEERVDDKYIQREVCEKNFDVQNNDFGWAHLPFSTMEDNTVFMLFAAMLKNSCQYLPDKTCRVFHRVDMRSRLKRFVFSFIVVPVEWGSRGKAMDTGHLHAGQVAALLVRLQHRSWMRRTFSRAGRWESFMGVRRSYVRKSA</sequence>
<protein>
    <submittedName>
        <fullName evidence="2">Uncharacterized protein</fullName>
    </submittedName>
</protein>
<evidence type="ECO:0000313" key="3">
    <source>
        <dbReference type="Proteomes" id="UP001167831"/>
    </source>
</evidence>
<dbReference type="Proteomes" id="UP001167831">
    <property type="component" value="Unassembled WGS sequence"/>
</dbReference>
<keyword evidence="3" id="KW-1185">Reference proteome</keyword>
<dbReference type="AlphaFoldDB" id="A0AAW7JFN1"/>
<dbReference type="Proteomes" id="UP001168478">
    <property type="component" value="Unassembled WGS sequence"/>
</dbReference>
<accession>A0AAW7JFN1</accession>
<organism evidence="2 4">
    <name type="scientific">Leyella lascolaii</name>
    <dbReference type="NCBI Taxonomy" id="1776379"/>
    <lineage>
        <taxon>Bacteria</taxon>
        <taxon>Pseudomonadati</taxon>
        <taxon>Bacteroidota</taxon>
        <taxon>Bacteroidia</taxon>
        <taxon>Bacteroidales</taxon>
        <taxon>Prevotellaceae</taxon>
        <taxon>Leyella</taxon>
    </lineage>
</organism>
<reference evidence="2" key="1">
    <citation type="submission" date="2023-06" db="EMBL/GenBank/DDBJ databases">
        <authorList>
            <person name="Zeman M."/>
            <person name="Kubasova T."/>
            <person name="Jahodarova E."/>
            <person name="Nykrynova M."/>
            <person name="Rychlik I."/>
        </authorList>
    </citation>
    <scope>NUCLEOTIDE SEQUENCE</scope>
    <source>
        <strain evidence="2">ET15</strain>
        <strain evidence="1">ET37</strain>
    </source>
</reference>
<reference evidence="2" key="2">
    <citation type="submission" date="2023-08" db="EMBL/GenBank/DDBJ databases">
        <title>Identification and characterization of horizontal gene transfer across gut microbiota members of farm animals based on homology search.</title>
        <authorList>
            <person name="Schwarzerova J."/>
            <person name="Nykrynova M."/>
            <person name="Jureckova K."/>
            <person name="Cejkova D."/>
            <person name="Rychlik I."/>
        </authorList>
    </citation>
    <scope>NUCLEOTIDE SEQUENCE</scope>
    <source>
        <strain evidence="2">ET15</strain>
        <strain evidence="1">ET37</strain>
    </source>
</reference>